<reference evidence="2 3" key="3">
    <citation type="journal article" date="2013" name="Rice">
        <title>Improvement of the Oryza sativa Nipponbare reference genome using next generation sequence and optical map data.</title>
        <authorList>
            <person name="Kawahara Y."/>
            <person name="de la Bastide M."/>
            <person name="Hamilton J.P."/>
            <person name="Kanamori H."/>
            <person name="McCombie W.R."/>
            <person name="Ouyang S."/>
            <person name="Schwartz D.C."/>
            <person name="Tanaka T."/>
            <person name="Wu J."/>
            <person name="Zhou S."/>
            <person name="Childs K.L."/>
            <person name="Davidson R.M."/>
            <person name="Lin H."/>
            <person name="Quesada-Ocampo L."/>
            <person name="Vaillancourt B."/>
            <person name="Sakai H."/>
            <person name="Lee S.S."/>
            <person name="Kim J."/>
            <person name="Numa H."/>
            <person name="Itoh T."/>
            <person name="Buell C.R."/>
            <person name="Matsumoto T."/>
        </authorList>
    </citation>
    <scope>NUCLEOTIDE SEQUENCE [LARGE SCALE GENOMIC DNA]</scope>
    <source>
        <strain evidence="3">cv. Nipponbare</strain>
    </source>
</reference>
<proteinExistence type="predicted"/>
<sequence>IAKVAIGSVSQQRADPRLGEHLPRPAEVAQLRRAVRVVGAHAEPLHGAAVADDGRARPADAEHPVAPLAGEDALGVEPVLHPQELAGVRVPGDGAVERGVPVLPPVRDAAVPAQRHLLHLVEHVSVRARRAAGSAPVVGDVEVHRVLRLAEVRRRRRDVAHEHAHLGVDLAERRRVEVAEPGHVGHERRRAGERDGEGDVVGEDAPRAAVPWAGGGEEEAVVLLLQAAHARAGGLDAVLVAHHRVPGEGGAVVGEAVRQEVEHLGDSTGC</sequence>
<dbReference type="PaxDb" id="39947-A0A0P0W9N3"/>
<feature type="region of interest" description="Disordered" evidence="1">
    <location>
        <begin position="1"/>
        <end position="20"/>
    </location>
</feature>
<evidence type="ECO:0000313" key="2">
    <source>
        <dbReference type="EMBL" id="BAS88772.1"/>
    </source>
</evidence>
<protein>
    <submittedName>
        <fullName evidence="2">Os04g0360650 protein</fullName>
    </submittedName>
</protein>
<name>A0A0P0W9N3_ORYSJ</name>
<dbReference type="AlphaFoldDB" id="A0A0P0W9N3"/>
<dbReference type="InParanoid" id="A0A0P0W9N3"/>
<dbReference type="OMA" id="EPLWIVP"/>
<feature type="compositionally biased region" description="Basic and acidic residues" evidence="1">
    <location>
        <begin position="178"/>
        <end position="197"/>
    </location>
</feature>
<reference evidence="2 3" key="2">
    <citation type="journal article" date="2013" name="Plant Cell Physiol.">
        <title>Rice Annotation Project Database (RAP-DB): an integrative and interactive database for rice genomics.</title>
        <authorList>
            <person name="Sakai H."/>
            <person name="Lee S.S."/>
            <person name="Tanaka T."/>
            <person name="Numa H."/>
            <person name="Kim J."/>
            <person name="Kawahara Y."/>
            <person name="Wakimoto H."/>
            <person name="Yang C.C."/>
            <person name="Iwamoto M."/>
            <person name="Abe T."/>
            <person name="Yamada Y."/>
            <person name="Muto A."/>
            <person name="Inokuchi H."/>
            <person name="Ikemura T."/>
            <person name="Matsumoto T."/>
            <person name="Sasaki T."/>
            <person name="Itoh T."/>
        </authorList>
    </citation>
    <scope>NUCLEOTIDE SEQUENCE [LARGE SCALE GENOMIC DNA]</scope>
    <source>
        <strain evidence="3">cv. Nipponbare</strain>
    </source>
</reference>
<evidence type="ECO:0000256" key="1">
    <source>
        <dbReference type="SAM" id="MobiDB-lite"/>
    </source>
</evidence>
<dbReference type="Proteomes" id="UP000059680">
    <property type="component" value="Chromosome 4"/>
</dbReference>
<reference evidence="3" key="1">
    <citation type="journal article" date="2005" name="Nature">
        <title>The map-based sequence of the rice genome.</title>
        <authorList>
            <consortium name="International rice genome sequencing project (IRGSP)"/>
            <person name="Matsumoto T."/>
            <person name="Wu J."/>
            <person name="Kanamori H."/>
            <person name="Katayose Y."/>
            <person name="Fujisawa M."/>
            <person name="Namiki N."/>
            <person name="Mizuno H."/>
            <person name="Yamamoto K."/>
            <person name="Antonio B.A."/>
            <person name="Baba T."/>
            <person name="Sakata K."/>
            <person name="Nagamura Y."/>
            <person name="Aoki H."/>
            <person name="Arikawa K."/>
            <person name="Arita K."/>
            <person name="Bito T."/>
            <person name="Chiden Y."/>
            <person name="Fujitsuka N."/>
            <person name="Fukunaka R."/>
            <person name="Hamada M."/>
            <person name="Harada C."/>
            <person name="Hayashi A."/>
            <person name="Hijishita S."/>
            <person name="Honda M."/>
            <person name="Hosokawa S."/>
            <person name="Ichikawa Y."/>
            <person name="Idonuma A."/>
            <person name="Iijima M."/>
            <person name="Ikeda M."/>
            <person name="Ikeno M."/>
            <person name="Ito K."/>
            <person name="Ito S."/>
            <person name="Ito T."/>
            <person name="Ito Y."/>
            <person name="Ito Y."/>
            <person name="Iwabuchi A."/>
            <person name="Kamiya K."/>
            <person name="Karasawa W."/>
            <person name="Kurita K."/>
            <person name="Katagiri S."/>
            <person name="Kikuta A."/>
            <person name="Kobayashi H."/>
            <person name="Kobayashi N."/>
            <person name="Machita K."/>
            <person name="Maehara T."/>
            <person name="Masukawa M."/>
            <person name="Mizubayashi T."/>
            <person name="Mukai Y."/>
            <person name="Nagasaki H."/>
            <person name="Nagata Y."/>
            <person name="Naito S."/>
            <person name="Nakashima M."/>
            <person name="Nakama Y."/>
            <person name="Nakamichi Y."/>
            <person name="Nakamura M."/>
            <person name="Meguro A."/>
            <person name="Negishi M."/>
            <person name="Ohta I."/>
            <person name="Ohta T."/>
            <person name="Okamoto M."/>
            <person name="Ono N."/>
            <person name="Saji S."/>
            <person name="Sakaguchi M."/>
            <person name="Sakai K."/>
            <person name="Shibata M."/>
            <person name="Shimokawa T."/>
            <person name="Song J."/>
            <person name="Takazaki Y."/>
            <person name="Terasawa K."/>
            <person name="Tsugane M."/>
            <person name="Tsuji K."/>
            <person name="Ueda S."/>
            <person name="Waki K."/>
            <person name="Yamagata H."/>
            <person name="Yamamoto M."/>
            <person name="Yamamoto S."/>
            <person name="Yamane H."/>
            <person name="Yoshiki S."/>
            <person name="Yoshihara R."/>
            <person name="Yukawa K."/>
            <person name="Zhong H."/>
            <person name="Yano M."/>
            <person name="Yuan Q."/>
            <person name="Ouyang S."/>
            <person name="Liu J."/>
            <person name="Jones K.M."/>
            <person name="Gansberger K."/>
            <person name="Moffat K."/>
            <person name="Hill J."/>
            <person name="Bera J."/>
            <person name="Fadrosh D."/>
            <person name="Jin S."/>
            <person name="Johri S."/>
            <person name="Kim M."/>
            <person name="Overton L."/>
            <person name="Reardon M."/>
            <person name="Tsitrin T."/>
            <person name="Vuong H."/>
            <person name="Weaver B."/>
            <person name="Ciecko A."/>
            <person name="Tallon L."/>
            <person name="Jackson J."/>
            <person name="Pai G."/>
            <person name="Aken S.V."/>
            <person name="Utterback T."/>
            <person name="Reidmuller S."/>
            <person name="Feldblyum T."/>
            <person name="Hsiao J."/>
            <person name="Zismann V."/>
            <person name="Iobst S."/>
            <person name="de Vazeille A.R."/>
            <person name="Buell C.R."/>
            <person name="Ying K."/>
            <person name="Li Y."/>
            <person name="Lu T."/>
            <person name="Huang Y."/>
            <person name="Zhao Q."/>
            <person name="Feng Q."/>
            <person name="Zhang L."/>
            <person name="Zhu J."/>
            <person name="Weng Q."/>
            <person name="Mu J."/>
            <person name="Lu Y."/>
            <person name="Fan D."/>
            <person name="Liu Y."/>
            <person name="Guan J."/>
            <person name="Zhang Y."/>
            <person name="Yu S."/>
            <person name="Liu X."/>
            <person name="Zhang Y."/>
            <person name="Hong G."/>
            <person name="Han B."/>
            <person name="Choisne N."/>
            <person name="Demange N."/>
            <person name="Orjeda G."/>
            <person name="Samain S."/>
            <person name="Cattolico L."/>
            <person name="Pelletier E."/>
            <person name="Couloux A."/>
            <person name="Segurens B."/>
            <person name="Wincker P."/>
            <person name="D'Hont A."/>
            <person name="Scarpelli C."/>
            <person name="Weissenbach J."/>
            <person name="Salanoubat M."/>
            <person name="Quetier F."/>
            <person name="Yu Y."/>
            <person name="Kim H.R."/>
            <person name="Rambo T."/>
            <person name="Currie J."/>
            <person name="Collura K."/>
            <person name="Luo M."/>
            <person name="Yang T."/>
            <person name="Ammiraju J.S.S."/>
            <person name="Engler F."/>
            <person name="Soderlund C."/>
            <person name="Wing R.A."/>
            <person name="Palmer L.E."/>
            <person name="de la Bastide M."/>
            <person name="Spiegel L."/>
            <person name="Nascimento L."/>
            <person name="Zutavern T."/>
            <person name="O'Shaughnessy A."/>
            <person name="Dike S."/>
            <person name="Dedhia N."/>
            <person name="Preston R."/>
            <person name="Balija V."/>
            <person name="McCombie W.R."/>
            <person name="Chow T."/>
            <person name="Chen H."/>
            <person name="Chung M."/>
            <person name="Chen C."/>
            <person name="Shaw J."/>
            <person name="Wu H."/>
            <person name="Hsiao K."/>
            <person name="Chao Y."/>
            <person name="Chu M."/>
            <person name="Cheng C."/>
            <person name="Hour A."/>
            <person name="Lee P."/>
            <person name="Lin S."/>
            <person name="Lin Y."/>
            <person name="Liou J."/>
            <person name="Liu S."/>
            <person name="Hsing Y."/>
            <person name="Raghuvanshi S."/>
            <person name="Mohanty A."/>
            <person name="Bharti A.K."/>
            <person name="Gaur A."/>
            <person name="Gupta V."/>
            <person name="Kumar D."/>
            <person name="Ravi V."/>
            <person name="Vij S."/>
            <person name="Kapur A."/>
            <person name="Khurana P."/>
            <person name="Khurana P."/>
            <person name="Khurana J.P."/>
            <person name="Tyagi A.K."/>
            <person name="Gaikwad K."/>
            <person name="Singh A."/>
            <person name="Dalal V."/>
            <person name="Srivastava S."/>
            <person name="Dixit A."/>
            <person name="Pal A.K."/>
            <person name="Ghazi I.A."/>
            <person name="Yadav M."/>
            <person name="Pandit A."/>
            <person name="Bhargava A."/>
            <person name="Sureshbabu K."/>
            <person name="Batra K."/>
            <person name="Sharma T.R."/>
            <person name="Mohapatra T."/>
            <person name="Singh N.K."/>
            <person name="Messing J."/>
            <person name="Nelson A.B."/>
            <person name="Fuks G."/>
            <person name="Kavchok S."/>
            <person name="Keizer G."/>
            <person name="Linton E."/>
            <person name="Llaca V."/>
            <person name="Song R."/>
            <person name="Tanyolac B."/>
            <person name="Young S."/>
            <person name="Ho-Il K."/>
            <person name="Hahn J.H."/>
            <person name="Sangsakoo G."/>
            <person name="Vanavichit A."/>
            <person name="de Mattos Luiz.A.T."/>
            <person name="Zimmer P.D."/>
            <person name="Malone G."/>
            <person name="Dellagostin O."/>
            <person name="de Oliveira A.C."/>
            <person name="Bevan M."/>
            <person name="Bancroft I."/>
            <person name="Minx P."/>
            <person name="Cordum H."/>
            <person name="Wilson R."/>
            <person name="Cheng Z."/>
            <person name="Jin W."/>
            <person name="Jiang J."/>
            <person name="Leong S.A."/>
            <person name="Iwama H."/>
            <person name="Gojobori T."/>
            <person name="Itoh T."/>
            <person name="Niimura Y."/>
            <person name="Fujii Y."/>
            <person name="Habara T."/>
            <person name="Sakai H."/>
            <person name="Sato Y."/>
            <person name="Wilson G."/>
            <person name="Kumar K."/>
            <person name="McCouch S."/>
            <person name="Juretic N."/>
            <person name="Hoen D."/>
            <person name="Wright S."/>
            <person name="Bruskiewich R."/>
            <person name="Bureau T."/>
            <person name="Miyao A."/>
            <person name="Hirochika H."/>
            <person name="Nishikawa T."/>
            <person name="Kadowaki K."/>
            <person name="Sugiura M."/>
            <person name="Burr B."/>
            <person name="Sasaki T."/>
        </authorList>
    </citation>
    <scope>NUCLEOTIDE SEQUENCE [LARGE SCALE GENOMIC DNA]</scope>
    <source>
        <strain evidence="3">cv. Nipponbare</strain>
    </source>
</reference>
<keyword evidence="3" id="KW-1185">Reference proteome</keyword>
<feature type="non-terminal residue" evidence="2">
    <location>
        <position position="1"/>
    </location>
</feature>
<gene>
    <name evidence="2" type="ordered locus">Os04g0360650</name>
    <name evidence="2" type="ORF">OSNPB_040360650</name>
</gene>
<feature type="region of interest" description="Disordered" evidence="1">
    <location>
        <begin position="178"/>
        <end position="202"/>
    </location>
</feature>
<dbReference type="EMBL" id="AP014960">
    <property type="protein sequence ID" value="BAS88772.1"/>
    <property type="molecule type" value="Genomic_DNA"/>
</dbReference>
<accession>A0A0P0W9N3</accession>
<dbReference type="Gramene" id="Os04t0360650-00">
    <property type="protein sequence ID" value="Os04t0360650-00"/>
    <property type="gene ID" value="Os04g0360650"/>
</dbReference>
<evidence type="ECO:0000313" key="3">
    <source>
        <dbReference type="Proteomes" id="UP000059680"/>
    </source>
</evidence>
<organism evidence="2 3">
    <name type="scientific">Oryza sativa subsp. japonica</name>
    <name type="common">Rice</name>
    <dbReference type="NCBI Taxonomy" id="39947"/>
    <lineage>
        <taxon>Eukaryota</taxon>
        <taxon>Viridiplantae</taxon>
        <taxon>Streptophyta</taxon>
        <taxon>Embryophyta</taxon>
        <taxon>Tracheophyta</taxon>
        <taxon>Spermatophyta</taxon>
        <taxon>Magnoliopsida</taxon>
        <taxon>Liliopsida</taxon>
        <taxon>Poales</taxon>
        <taxon>Poaceae</taxon>
        <taxon>BOP clade</taxon>
        <taxon>Oryzoideae</taxon>
        <taxon>Oryzeae</taxon>
        <taxon>Oryzinae</taxon>
        <taxon>Oryza</taxon>
        <taxon>Oryza sativa</taxon>
    </lineage>
</organism>